<name>A0A9P6UHD6_9FUNG</name>
<comment type="caution">
    <text evidence="1">The sequence shown here is derived from an EMBL/GenBank/DDBJ whole genome shotgun (WGS) entry which is preliminary data.</text>
</comment>
<sequence>MYEGEDVELPCEQSAVIERDPEKNTLYKLALGHLQNAQAEMQEPKFDKTSCTSFRDALVALSGVWNVFSNEANKAFQDADRQQVEELCRMTELENKDADVVEILNTLADKSPLAPLTDIVNELYILLSTKPHRRRLLLVLLTIGEQGCAATALSKSQLAKVFDTGTTTRKCDCLFTVKGLEVGNIEAKRSSATKLEEYYQKFSVNYARSFSFVQYEERAALEDYAVSLSPKDQATRMEWEHVVLHTPTKSRLSKKNLPKAPDNAHFWTKIESTARNHEDEEE</sequence>
<proteinExistence type="predicted"/>
<evidence type="ECO:0000313" key="2">
    <source>
        <dbReference type="Proteomes" id="UP000823405"/>
    </source>
</evidence>
<dbReference type="OrthoDB" id="2436906at2759"/>
<dbReference type="AlphaFoldDB" id="A0A9P6UHD6"/>
<protein>
    <submittedName>
        <fullName evidence="1">Uncharacterized protein</fullName>
    </submittedName>
</protein>
<evidence type="ECO:0000313" key="1">
    <source>
        <dbReference type="EMBL" id="KAG0298954.1"/>
    </source>
</evidence>
<organism evidence="1 2">
    <name type="scientific">Linnemannia gamsii</name>
    <dbReference type="NCBI Taxonomy" id="64522"/>
    <lineage>
        <taxon>Eukaryota</taxon>
        <taxon>Fungi</taxon>
        <taxon>Fungi incertae sedis</taxon>
        <taxon>Mucoromycota</taxon>
        <taxon>Mortierellomycotina</taxon>
        <taxon>Mortierellomycetes</taxon>
        <taxon>Mortierellales</taxon>
        <taxon>Mortierellaceae</taxon>
        <taxon>Linnemannia</taxon>
    </lineage>
</organism>
<gene>
    <name evidence="1" type="ORF">BGZ97_003928</name>
</gene>
<dbReference type="Proteomes" id="UP000823405">
    <property type="component" value="Unassembled WGS sequence"/>
</dbReference>
<dbReference type="EMBL" id="JAAAIN010001955">
    <property type="protein sequence ID" value="KAG0298954.1"/>
    <property type="molecule type" value="Genomic_DNA"/>
</dbReference>
<keyword evidence="2" id="KW-1185">Reference proteome</keyword>
<reference evidence="1" key="1">
    <citation type="journal article" date="2020" name="Fungal Divers.">
        <title>Resolving the Mortierellaceae phylogeny through synthesis of multi-gene phylogenetics and phylogenomics.</title>
        <authorList>
            <person name="Vandepol N."/>
            <person name="Liber J."/>
            <person name="Desiro A."/>
            <person name="Na H."/>
            <person name="Kennedy M."/>
            <person name="Barry K."/>
            <person name="Grigoriev I.V."/>
            <person name="Miller A.N."/>
            <person name="O'Donnell K."/>
            <person name="Stajich J.E."/>
            <person name="Bonito G."/>
        </authorList>
    </citation>
    <scope>NUCLEOTIDE SEQUENCE</scope>
    <source>
        <strain evidence="1">NVP60</strain>
    </source>
</reference>
<accession>A0A9P6UHD6</accession>